<dbReference type="Pfam" id="PF17765">
    <property type="entry name" value="MLTR_LBD"/>
    <property type="match status" value="1"/>
</dbReference>
<proteinExistence type="predicted"/>
<gene>
    <name evidence="2" type="ORF">A3Q41_01781</name>
</gene>
<protein>
    <recommendedName>
        <fullName evidence="1">MmyB-like transcription regulator ligand binding domain-containing protein</fullName>
    </recommendedName>
</protein>
<dbReference type="RefSeq" id="WP_063216360.1">
    <property type="nucleotide sequence ID" value="NZ_CP015220.1"/>
</dbReference>
<sequence length="181" mass="19668">MHNVEALESWAYSPAVLLDRHLTVESSTMLARAVSPSFAEGVNLAVFTFVDAGSLCSDRDDPAADPPTGWESSADQVVAMLRESLDRHEPDDSFRRIVGELSTRSSAFAQKWAGETSARKTGTVVIEHAVVGPLMLDYLLMPAAEDHVLMVLRPRTAQSRAALRQLADAVRSSESDRGTTN</sequence>
<dbReference type="KEGG" id="rhs:A3Q41_01781"/>
<evidence type="ECO:0000313" key="2">
    <source>
        <dbReference type="EMBL" id="AMY23084.1"/>
    </source>
</evidence>
<feature type="domain" description="MmyB-like transcription regulator ligand binding" evidence="1">
    <location>
        <begin position="6"/>
        <end position="166"/>
    </location>
</feature>
<dbReference type="Gene3D" id="3.30.450.180">
    <property type="match status" value="1"/>
</dbReference>
<keyword evidence="3" id="KW-1185">Reference proteome</keyword>
<name>A0A143QJF6_RHOFA</name>
<dbReference type="OrthoDB" id="3518652at2"/>
<dbReference type="PANTHER" id="PTHR35010">
    <property type="entry name" value="BLL4672 PROTEIN-RELATED"/>
    <property type="match status" value="1"/>
</dbReference>
<dbReference type="EMBL" id="CP015220">
    <property type="protein sequence ID" value="AMY23084.1"/>
    <property type="molecule type" value="Genomic_DNA"/>
</dbReference>
<accession>A0A143QJF6</accession>
<dbReference type="AlphaFoldDB" id="A0A143QJF6"/>
<evidence type="ECO:0000259" key="1">
    <source>
        <dbReference type="Pfam" id="PF17765"/>
    </source>
</evidence>
<evidence type="ECO:0000313" key="3">
    <source>
        <dbReference type="Proteomes" id="UP000076038"/>
    </source>
</evidence>
<dbReference type="InterPro" id="IPR041413">
    <property type="entry name" value="MLTR_LBD"/>
</dbReference>
<reference evidence="2 3" key="1">
    <citation type="journal article" date="2016" name="Genome Announc.">
        <title>Complete Genome and Plasmid Sequences for Rhodococcus fascians D188 and Draft Sequences for Rhodococcus Isolates PBTS 1 and PBTS 2.</title>
        <authorList>
            <person name="Stamler R.A."/>
            <person name="Vereecke D."/>
            <person name="Zhang Y."/>
            <person name="Schilkey F."/>
            <person name="Devitt N."/>
            <person name="Randall J.J."/>
        </authorList>
    </citation>
    <scope>NUCLEOTIDE SEQUENCE [LARGE SCALE GENOMIC DNA]</scope>
    <source>
        <strain evidence="2 3">PBTS2</strain>
    </source>
</reference>
<dbReference type="Proteomes" id="UP000076038">
    <property type="component" value="Chromosome"/>
</dbReference>
<reference evidence="3" key="2">
    <citation type="submission" date="2016-04" db="EMBL/GenBank/DDBJ databases">
        <title>Complete Genome and Plasmid Sequences for Rhodococcus fascians D188 and Draft Sequences for Rhodococcus spp. Isolates PBTS 1 and PBTS 2.</title>
        <authorList>
            <person name="Stamer R."/>
            <person name="Vereecke D."/>
            <person name="Zhang Y."/>
            <person name="Schilkey F."/>
            <person name="Devitt N."/>
            <person name="Randall J."/>
        </authorList>
    </citation>
    <scope>NUCLEOTIDE SEQUENCE [LARGE SCALE GENOMIC DNA]</scope>
    <source>
        <strain evidence="3">PBTS2</strain>
    </source>
</reference>
<organism evidence="2 3">
    <name type="scientific">Rhodococcoides fascians</name>
    <name type="common">Rhodococcus fascians</name>
    <dbReference type="NCBI Taxonomy" id="1828"/>
    <lineage>
        <taxon>Bacteria</taxon>
        <taxon>Bacillati</taxon>
        <taxon>Actinomycetota</taxon>
        <taxon>Actinomycetes</taxon>
        <taxon>Mycobacteriales</taxon>
        <taxon>Nocardiaceae</taxon>
        <taxon>Rhodococcoides</taxon>
    </lineage>
</organism>
<dbReference type="PANTHER" id="PTHR35010:SF2">
    <property type="entry name" value="BLL4672 PROTEIN"/>
    <property type="match status" value="1"/>
</dbReference>